<keyword evidence="2 5" id="KW-0808">Transferase</keyword>
<dbReference type="GO" id="GO:0102559">
    <property type="term" value="F:peptide chain release factor N(5)-glutamine methyltransferase activity"/>
    <property type="evidence" value="ECO:0007669"/>
    <property type="project" value="UniProtKB-EC"/>
</dbReference>
<dbReference type="InterPro" id="IPR050320">
    <property type="entry name" value="N5-glutamine_MTase"/>
</dbReference>
<sequence length="312" mass="35779">MTTQEKFETQTFEAQTYEEWLKFAAESLQSNARDNPYLDAKTDVYLLLSTVTQRRQAYIMAFPETLLTQEEMRRLSQLLSRRAKGEPMAYILGERDFWSLNLAVAPTTLIPRPDTEILVEKAVELVKNKINSLHFNRQSFSILDLGTGTGAIALALSAELTDWAEKFGVILRIWGADFLPDAVELARSNARRNHIHNVEFVQSDWFDNIHESFDMIVTNPPYIDAQDEHLTQGDVRFEPLTALVAAENGFGDLRHIIEQAPNYLKPQGYLLLEHGWQQGEKVRSFFAQNLWQGVETLKDYGDNERITLGRLK</sequence>
<accession>A0A2M8RX28</accession>
<dbReference type="HAMAP" id="MF_02126">
    <property type="entry name" value="RF_methyltr_PrmC"/>
    <property type="match status" value="1"/>
</dbReference>
<feature type="binding site" evidence="5">
    <location>
        <begin position="146"/>
        <end position="150"/>
    </location>
    <ligand>
        <name>S-adenosyl-L-methionine</name>
        <dbReference type="ChEBI" id="CHEBI:59789"/>
    </ligand>
</feature>
<feature type="binding site" evidence="5">
    <location>
        <position position="219"/>
    </location>
    <ligand>
        <name>S-adenosyl-L-methionine</name>
        <dbReference type="ChEBI" id="CHEBI:59789"/>
    </ligand>
</feature>
<dbReference type="Proteomes" id="UP000230282">
    <property type="component" value="Unassembled WGS sequence"/>
</dbReference>
<dbReference type="Pfam" id="PF13847">
    <property type="entry name" value="Methyltransf_31"/>
    <property type="match status" value="1"/>
</dbReference>
<feature type="binding site" evidence="5">
    <location>
        <begin position="219"/>
        <end position="222"/>
    </location>
    <ligand>
        <name>substrate</name>
    </ligand>
</feature>
<dbReference type="InterPro" id="IPR002052">
    <property type="entry name" value="DNA_methylase_N6_adenine_CS"/>
</dbReference>
<evidence type="ECO:0000256" key="5">
    <source>
        <dbReference type="HAMAP-Rule" id="MF_02126"/>
    </source>
</evidence>
<keyword evidence="1 5" id="KW-0489">Methyltransferase</keyword>
<evidence type="ECO:0000256" key="3">
    <source>
        <dbReference type="ARBA" id="ARBA00022691"/>
    </source>
</evidence>
<evidence type="ECO:0000256" key="1">
    <source>
        <dbReference type="ARBA" id="ARBA00022603"/>
    </source>
</evidence>
<evidence type="ECO:0000259" key="6">
    <source>
        <dbReference type="Pfam" id="PF13847"/>
    </source>
</evidence>
<dbReference type="InterPro" id="IPR029063">
    <property type="entry name" value="SAM-dependent_MTases_sf"/>
</dbReference>
<dbReference type="FunFam" id="3.40.50.150:FF:000053">
    <property type="entry name" value="Release factor glutamine methyltransferase"/>
    <property type="match status" value="1"/>
</dbReference>
<feature type="binding site" evidence="5">
    <location>
        <position position="177"/>
    </location>
    <ligand>
        <name>S-adenosyl-L-methionine</name>
        <dbReference type="ChEBI" id="CHEBI:59789"/>
    </ligand>
</feature>
<dbReference type="EC" id="2.1.1.297" evidence="5"/>
<dbReference type="InterPro" id="IPR025714">
    <property type="entry name" value="Methyltranfer_dom"/>
</dbReference>
<comment type="function">
    <text evidence="5">Methylates the class 1 translation termination release factors RF1/PrfA and RF2/PrfB on the glutamine residue of the universally conserved GGQ motif.</text>
</comment>
<protein>
    <recommendedName>
        <fullName evidence="5">Release factor glutamine methyltransferase</fullName>
        <shortName evidence="5">RF MTase</shortName>
        <ecNumber evidence="5">2.1.1.297</ecNumber>
    </recommendedName>
    <alternativeName>
        <fullName evidence="5">N5-glutamine methyltransferase PrmC</fullName>
    </alternativeName>
    <alternativeName>
        <fullName evidence="5">Protein-(glutamine-N5) MTase PrmC</fullName>
    </alternativeName>
    <alternativeName>
        <fullName evidence="5">Protein-glutamine N-methyltransferase PrmC</fullName>
    </alternativeName>
</protein>
<dbReference type="GO" id="GO:0003676">
    <property type="term" value="F:nucleic acid binding"/>
    <property type="evidence" value="ECO:0007669"/>
    <property type="project" value="InterPro"/>
</dbReference>
<dbReference type="PANTHER" id="PTHR18895:SF74">
    <property type="entry name" value="MTRF1L RELEASE FACTOR GLUTAMINE METHYLTRANSFERASE"/>
    <property type="match status" value="1"/>
</dbReference>
<dbReference type="CDD" id="cd02440">
    <property type="entry name" value="AdoMet_MTases"/>
    <property type="match status" value="1"/>
</dbReference>
<evidence type="ECO:0000313" key="9">
    <source>
        <dbReference type="Proteomes" id="UP000230282"/>
    </source>
</evidence>
<dbReference type="InterPro" id="IPR019874">
    <property type="entry name" value="RF_methyltr_PrmC"/>
</dbReference>
<dbReference type="NCBIfam" id="TIGR00536">
    <property type="entry name" value="hemK_fam"/>
    <property type="match status" value="1"/>
</dbReference>
<gene>
    <name evidence="5 8" type="primary">prmC</name>
    <name evidence="8" type="ORF">CVP04_04440</name>
</gene>
<evidence type="ECO:0000256" key="2">
    <source>
        <dbReference type="ARBA" id="ARBA00022679"/>
    </source>
</evidence>
<dbReference type="PROSITE" id="PS00092">
    <property type="entry name" value="N6_MTASE"/>
    <property type="match status" value="1"/>
</dbReference>
<dbReference type="NCBIfam" id="TIGR03534">
    <property type="entry name" value="RF_mod_PrmC"/>
    <property type="match status" value="1"/>
</dbReference>
<evidence type="ECO:0000313" key="8">
    <source>
        <dbReference type="EMBL" id="PJG83448.1"/>
    </source>
</evidence>
<dbReference type="Gene3D" id="1.10.8.10">
    <property type="entry name" value="DNA helicase RuvA subunit, C-terminal domain"/>
    <property type="match status" value="1"/>
</dbReference>
<dbReference type="SUPFAM" id="SSF53335">
    <property type="entry name" value="S-adenosyl-L-methionine-dependent methyltransferases"/>
    <property type="match status" value="1"/>
</dbReference>
<dbReference type="GO" id="GO:0032259">
    <property type="term" value="P:methylation"/>
    <property type="evidence" value="ECO:0007669"/>
    <property type="project" value="UniProtKB-KW"/>
</dbReference>
<name>A0A2M8RX28_9PAST</name>
<dbReference type="InterPro" id="IPR004556">
    <property type="entry name" value="HemK-like"/>
</dbReference>
<dbReference type="Pfam" id="PF17827">
    <property type="entry name" value="PrmC_N"/>
    <property type="match status" value="1"/>
</dbReference>
<dbReference type="OrthoDB" id="9800643at2"/>
<comment type="similarity">
    <text evidence="5">Belongs to the protein N5-glutamine methyltransferase family. PrmC subfamily.</text>
</comment>
<evidence type="ECO:0000256" key="4">
    <source>
        <dbReference type="ARBA" id="ARBA00048391"/>
    </source>
</evidence>
<reference evidence="8 9" key="1">
    <citation type="submission" date="2017-11" db="EMBL/GenBank/DDBJ databases">
        <title>Reclassification of Bisgaard taxon 5 as Caviibacterium pharyngocola gen. nov., sp. nov.</title>
        <authorList>
            <person name="Christensen H."/>
        </authorList>
    </citation>
    <scope>NUCLEOTIDE SEQUENCE [LARGE SCALE GENOMIC DNA]</scope>
    <source>
        <strain evidence="8 9">7_3</strain>
    </source>
</reference>
<comment type="caution">
    <text evidence="8">The sequence shown here is derived from an EMBL/GenBank/DDBJ whole genome shotgun (WGS) entry which is preliminary data.</text>
</comment>
<keyword evidence="9" id="KW-1185">Reference proteome</keyword>
<comment type="catalytic activity">
    <reaction evidence="4 5">
        <text>L-glutaminyl-[peptide chain release factor] + S-adenosyl-L-methionine = N(5)-methyl-L-glutaminyl-[peptide chain release factor] + S-adenosyl-L-homocysteine + H(+)</text>
        <dbReference type="Rhea" id="RHEA:42896"/>
        <dbReference type="Rhea" id="RHEA-COMP:10271"/>
        <dbReference type="Rhea" id="RHEA-COMP:10272"/>
        <dbReference type="ChEBI" id="CHEBI:15378"/>
        <dbReference type="ChEBI" id="CHEBI:30011"/>
        <dbReference type="ChEBI" id="CHEBI:57856"/>
        <dbReference type="ChEBI" id="CHEBI:59789"/>
        <dbReference type="ChEBI" id="CHEBI:61891"/>
        <dbReference type="EC" id="2.1.1.297"/>
    </reaction>
</comment>
<dbReference type="PANTHER" id="PTHR18895">
    <property type="entry name" value="HEMK METHYLTRANSFERASE"/>
    <property type="match status" value="1"/>
</dbReference>
<keyword evidence="3 5" id="KW-0949">S-adenosyl-L-methionine</keyword>
<dbReference type="InterPro" id="IPR040758">
    <property type="entry name" value="PrmC_N"/>
</dbReference>
<dbReference type="Gene3D" id="3.40.50.150">
    <property type="entry name" value="Vaccinia Virus protein VP39"/>
    <property type="match status" value="1"/>
</dbReference>
<dbReference type="EMBL" id="PHGZ01000008">
    <property type="protein sequence ID" value="PJG83448.1"/>
    <property type="molecule type" value="Genomic_DNA"/>
</dbReference>
<evidence type="ECO:0000259" key="7">
    <source>
        <dbReference type="Pfam" id="PF17827"/>
    </source>
</evidence>
<dbReference type="AlphaFoldDB" id="A0A2M8RX28"/>
<feature type="domain" description="Release factor glutamine methyltransferase N-terminal" evidence="7">
    <location>
        <begin position="19"/>
        <end position="93"/>
    </location>
</feature>
<feature type="binding site" evidence="5">
    <location>
        <position position="205"/>
    </location>
    <ligand>
        <name>S-adenosyl-L-methionine</name>
        <dbReference type="ChEBI" id="CHEBI:59789"/>
    </ligand>
</feature>
<organism evidence="8 9">
    <name type="scientific">Caviibacterium pharyngocola</name>
    <dbReference type="NCBI Taxonomy" id="28159"/>
    <lineage>
        <taxon>Bacteria</taxon>
        <taxon>Pseudomonadati</taxon>
        <taxon>Pseudomonadota</taxon>
        <taxon>Gammaproteobacteria</taxon>
        <taxon>Pasteurellales</taxon>
        <taxon>Pasteurellaceae</taxon>
        <taxon>Caviibacterium</taxon>
    </lineage>
</organism>
<proteinExistence type="inferred from homology"/>
<feature type="domain" description="Methyltransferase" evidence="6">
    <location>
        <begin position="140"/>
        <end position="278"/>
    </location>
</feature>